<sequence>MSSQVFRDFIRAADIHLPSPRAKLIWLPALLSIDHVLVRQPDKIVVTGSYSWYGSDHKAIWINYMP</sequence>
<proteinExistence type="predicted"/>
<comment type="caution">
    <text evidence="1">The sequence shown here is derived from an EMBL/GenBank/DDBJ whole genome shotgun (WGS) entry which is preliminary data.</text>
</comment>
<evidence type="ECO:0000313" key="2">
    <source>
        <dbReference type="Proteomes" id="UP000229970"/>
    </source>
</evidence>
<reference evidence="1 2" key="1">
    <citation type="journal article" date="2017" name="MBio">
        <title>Type VI secretion-mediated competition in the bee gut microbiome.</title>
        <authorList>
            <person name="Steele M.I."/>
            <person name="Kwong W.K."/>
            <person name="Powell J.E."/>
            <person name="Whiteley M."/>
            <person name="Moran N.A."/>
        </authorList>
    </citation>
    <scope>NUCLEOTIDE SEQUENCE [LARGE SCALE GENOMIC DNA]</scope>
    <source>
        <strain evidence="1 2">Ruf1-X</strain>
    </source>
</reference>
<dbReference type="Proteomes" id="UP000229970">
    <property type="component" value="Unassembled WGS sequence"/>
</dbReference>
<dbReference type="AlphaFoldDB" id="A0A2N9XC30"/>
<name>A0A2N9XC30_9NEIS</name>
<evidence type="ECO:0000313" key="1">
    <source>
        <dbReference type="EMBL" id="PIT44203.1"/>
    </source>
</evidence>
<accession>A0A2N9XC30</accession>
<protein>
    <recommendedName>
        <fullName evidence="3">Endonuclease/exonuclease/phosphatase domain-containing protein</fullName>
    </recommendedName>
</protein>
<dbReference type="EMBL" id="MEIP01000028">
    <property type="protein sequence ID" value="PIT44203.1"/>
    <property type="molecule type" value="Genomic_DNA"/>
</dbReference>
<gene>
    <name evidence="1" type="ORF">BHC46_11265</name>
</gene>
<evidence type="ECO:0008006" key="3">
    <source>
        <dbReference type="Google" id="ProtNLM"/>
    </source>
</evidence>
<organism evidence="1 2">
    <name type="scientific">Snodgrassella alvi</name>
    <dbReference type="NCBI Taxonomy" id="1196083"/>
    <lineage>
        <taxon>Bacteria</taxon>
        <taxon>Pseudomonadati</taxon>
        <taxon>Pseudomonadota</taxon>
        <taxon>Betaproteobacteria</taxon>
        <taxon>Neisseriales</taxon>
        <taxon>Neisseriaceae</taxon>
        <taxon>Snodgrassella</taxon>
    </lineage>
</organism>